<evidence type="ECO:0000313" key="4">
    <source>
        <dbReference type="Proteomes" id="UP000462212"/>
    </source>
</evidence>
<dbReference type="Proteomes" id="UP000462212">
    <property type="component" value="Unassembled WGS sequence"/>
</dbReference>
<keyword evidence="1" id="KW-0175">Coiled coil</keyword>
<protein>
    <submittedName>
        <fullName evidence="3">Uncharacterized protein</fullName>
    </submittedName>
</protein>
<feature type="compositionally biased region" description="Low complexity" evidence="2">
    <location>
        <begin position="404"/>
        <end position="442"/>
    </location>
</feature>
<evidence type="ECO:0000256" key="2">
    <source>
        <dbReference type="SAM" id="MobiDB-lite"/>
    </source>
</evidence>
<feature type="region of interest" description="Disordered" evidence="2">
    <location>
        <begin position="251"/>
        <end position="459"/>
    </location>
</feature>
<name>A0A8H8U5D1_9HELO</name>
<dbReference type="AlphaFoldDB" id="A0A8H8U5D1"/>
<feature type="compositionally biased region" description="Low complexity" evidence="2">
    <location>
        <begin position="134"/>
        <end position="146"/>
    </location>
</feature>
<feature type="region of interest" description="Disordered" evidence="2">
    <location>
        <begin position="189"/>
        <end position="213"/>
    </location>
</feature>
<feature type="region of interest" description="Disordered" evidence="2">
    <location>
        <begin position="119"/>
        <end position="177"/>
    </location>
</feature>
<feature type="compositionally biased region" description="Polar residues" evidence="2">
    <location>
        <begin position="885"/>
        <end position="894"/>
    </location>
</feature>
<sequence>MRTVGGVALGVSAVLFQPVSLLSRTALRHCEELVSTNARAKLDAEQNILCSPIEGRGSGLLGSSGILPSFSFGGSWAGFSPRHPIIRHFPSLPKFHRFTNTKEVLDPALSFNHAPALTTPIQQPYNDPYDANDPVTPTPVQRQQQRPVRRTHIEAASAGISPPPQIRFAQHQSSEQQLTNDFDEDLATSTPVASSSLHHSPQAERRPHRALRISKNTSSAILFTLEEALRHPHPFTPDLVEENAQMSDLTGGGPLAPAGNGRGNHGGFRGQDVPGTGSPSGIKGPSVIMRERQAREARKRAAQEEKEAMERARADEEAMSIQETTRRNAERRAATAGAAPQRGSGEGGQRGSGGTTGQRISDNSQRSDRRSGDRVVSGGEPGRQQEQSLQGVGRGGRAVGGGEASASARPRPTQSQQPRPVQPEQQRPRPAQPQAGPSAAGPSNPPPGESSGAQQTRSSFPHAFERWETLSAHWEGLTSYWIRRLQENSREIDSDPLSQQLSRQVTDLSAAGANLFHAVVELQRLRASSERKFQRWFFETRADIERGQEIQAMLEASLTTERQERGAAIEAAVQQEREKLNLDKQLADMKRELAISKEEAKRAWEELGRREEAERAKIASLRDGQPTSIGGVQVVPMMQGMPMRQDIVRDIPPTREGPYTGGPIPATEPEGPLDSDMAYQAYSQAQRAEPADPFVEQSTSRASRAAEQQVTSPPTTYEGYSQAPAVQPASSSAFYQQHQDTSLHPSERDPTYDQSVTSEGAFSEGEYQIDERGQWILDARGHKIPYPIPGSDEDTDEYDEDQDEQELARRQQYPPISTGVEYGPGSAAPSGGALAPSSMPATSGVDYSGAGYGSEPSTTEWSGVPRHHHPTRLSDVMEEDERSRTSASQISRRE</sequence>
<accession>A0A8H8U5D1</accession>
<reference evidence="3 4" key="1">
    <citation type="submission" date="2018-05" db="EMBL/GenBank/DDBJ databases">
        <title>Genome sequencing and assembly of the regulated plant pathogen Lachnellula willkommii and related sister species for the development of diagnostic species identification markers.</title>
        <authorList>
            <person name="Giroux E."/>
            <person name="Bilodeau G."/>
        </authorList>
    </citation>
    <scope>NUCLEOTIDE SEQUENCE [LARGE SCALE GENOMIC DNA]</scope>
    <source>
        <strain evidence="3 4">CBS 197.66</strain>
    </source>
</reference>
<feature type="compositionally biased region" description="Basic and acidic residues" evidence="2">
    <location>
        <begin position="289"/>
        <end position="316"/>
    </location>
</feature>
<feature type="compositionally biased region" description="Gly residues" evidence="2">
    <location>
        <begin position="392"/>
        <end position="403"/>
    </location>
</feature>
<comment type="caution">
    <text evidence="3">The sequence shown here is derived from an EMBL/GenBank/DDBJ whole genome shotgun (WGS) entry which is preliminary data.</text>
</comment>
<feature type="region of interest" description="Disordered" evidence="2">
    <location>
        <begin position="649"/>
        <end position="769"/>
    </location>
</feature>
<keyword evidence="4" id="KW-1185">Reference proteome</keyword>
<evidence type="ECO:0000256" key="1">
    <source>
        <dbReference type="SAM" id="Coils"/>
    </source>
</evidence>
<proteinExistence type="predicted"/>
<organism evidence="3 4">
    <name type="scientific">Lachnellula subtilissima</name>
    <dbReference type="NCBI Taxonomy" id="602034"/>
    <lineage>
        <taxon>Eukaryota</taxon>
        <taxon>Fungi</taxon>
        <taxon>Dikarya</taxon>
        <taxon>Ascomycota</taxon>
        <taxon>Pezizomycotina</taxon>
        <taxon>Leotiomycetes</taxon>
        <taxon>Helotiales</taxon>
        <taxon>Lachnaceae</taxon>
        <taxon>Lachnellula</taxon>
    </lineage>
</organism>
<feature type="compositionally biased region" description="Low complexity" evidence="2">
    <location>
        <begin position="823"/>
        <end position="841"/>
    </location>
</feature>
<feature type="compositionally biased region" description="Polar residues" evidence="2">
    <location>
        <begin position="189"/>
        <end position="199"/>
    </location>
</feature>
<feature type="coiled-coil region" evidence="1">
    <location>
        <begin position="572"/>
        <end position="599"/>
    </location>
</feature>
<feature type="compositionally biased region" description="Basic and acidic residues" evidence="2">
    <location>
        <begin position="324"/>
        <end position="333"/>
    </location>
</feature>
<dbReference type="EMBL" id="QGMJ01000657">
    <property type="protein sequence ID" value="TVY34350.1"/>
    <property type="molecule type" value="Genomic_DNA"/>
</dbReference>
<evidence type="ECO:0000313" key="3">
    <source>
        <dbReference type="EMBL" id="TVY34350.1"/>
    </source>
</evidence>
<feature type="compositionally biased region" description="Low complexity" evidence="2">
    <location>
        <begin position="721"/>
        <end position="733"/>
    </location>
</feature>
<feature type="compositionally biased region" description="Acidic residues" evidence="2">
    <location>
        <begin position="791"/>
        <end position="805"/>
    </location>
</feature>
<feature type="compositionally biased region" description="Gly residues" evidence="2">
    <location>
        <begin position="344"/>
        <end position="356"/>
    </location>
</feature>
<feature type="compositionally biased region" description="Gly residues" evidence="2">
    <location>
        <begin position="251"/>
        <end position="269"/>
    </location>
</feature>
<gene>
    <name evidence="3" type="ORF">LSUB1_G007178</name>
</gene>
<dbReference type="OrthoDB" id="5945798at2759"/>
<feature type="compositionally biased region" description="Low complexity" evidence="2">
    <location>
        <begin position="334"/>
        <end position="343"/>
    </location>
</feature>
<feature type="compositionally biased region" description="Polar residues" evidence="2">
    <location>
        <begin position="696"/>
        <end position="719"/>
    </location>
</feature>
<feature type="compositionally biased region" description="Polar residues" evidence="2">
    <location>
        <begin position="734"/>
        <end position="744"/>
    </location>
</feature>
<feature type="region of interest" description="Disordered" evidence="2">
    <location>
        <begin position="781"/>
        <end position="894"/>
    </location>
</feature>